<organism evidence="1 2">
    <name type="scientific">Mycobacterium intracellulare (strain ATCC 13950 / DSM 43223 / JCM 6384 / NCTC 13025 / 3600)</name>
    <dbReference type="NCBI Taxonomy" id="487521"/>
    <lineage>
        <taxon>Bacteria</taxon>
        <taxon>Bacillati</taxon>
        <taxon>Actinomycetota</taxon>
        <taxon>Actinomycetes</taxon>
        <taxon>Mycobacteriales</taxon>
        <taxon>Mycobacteriaceae</taxon>
        <taxon>Mycobacterium</taxon>
        <taxon>Mycobacterium avium complex (MAC)</taxon>
    </lineage>
</organism>
<evidence type="ECO:0000313" key="2">
    <source>
        <dbReference type="Proteomes" id="UP000008004"/>
    </source>
</evidence>
<gene>
    <name evidence="1" type="ordered locus">OCU_11850</name>
</gene>
<dbReference type="KEGG" id="mia:OCU_11850"/>
<dbReference type="AlphaFoldDB" id="H8IWC1"/>
<reference evidence="1 2" key="1">
    <citation type="journal article" date="2012" name="J. Bacteriol.">
        <title>Complete genome sequence of Mycobacterium intracellulare strain ATCC 13950T.</title>
        <authorList>
            <person name="Kim B.J."/>
            <person name="Choi B.S."/>
            <person name="Lim J.S."/>
            <person name="Choi I.Y."/>
            <person name="Lee J.H."/>
            <person name="Chun J."/>
            <person name="Kook Y.H."/>
            <person name="Kim B.J."/>
        </authorList>
    </citation>
    <scope>NUCLEOTIDE SEQUENCE [LARGE SCALE GENOMIC DNA]</scope>
    <source>
        <strain evidence="2">ATCC 13950 / DSM 43223 / JCM 6384 / NCTC 13025 / 3600</strain>
    </source>
</reference>
<name>H8IWC1_MYCIA</name>
<dbReference type="HOGENOM" id="CLU_3218867_0_0_11"/>
<dbReference type="EMBL" id="CP003322">
    <property type="protein sequence ID" value="AFC42404.1"/>
    <property type="molecule type" value="Genomic_DNA"/>
</dbReference>
<evidence type="ECO:0000313" key="1">
    <source>
        <dbReference type="EMBL" id="AFC42404.1"/>
    </source>
</evidence>
<accession>H8IWC1</accession>
<dbReference type="Proteomes" id="UP000008004">
    <property type="component" value="Chromosome"/>
</dbReference>
<proteinExistence type="predicted"/>
<sequence length="44" mass="4798">MDGYFTAVSAAPPVNFFMPPVTVPVPHRFKFVFASRGPRARSSG</sequence>
<protein>
    <submittedName>
        <fullName evidence="1">Uncharacterized protein</fullName>
    </submittedName>
</protein>